<comment type="subcellular location">
    <subcellularLocation>
        <location evidence="1">Cytoplasm</location>
        <location evidence="1">Cytoskeleton</location>
    </subcellularLocation>
</comment>
<evidence type="ECO:0000256" key="2">
    <source>
        <dbReference type="ARBA" id="ARBA00006826"/>
    </source>
</evidence>
<dbReference type="FunFam" id="1.20.58.60:FF:000007">
    <property type="entry name" value="Spectrin alpha chain non-erythrocytic 1"/>
    <property type="match status" value="1"/>
</dbReference>
<dbReference type="SMART" id="SM00150">
    <property type="entry name" value="SPEC"/>
    <property type="match status" value="28"/>
</dbReference>
<evidence type="ECO:0000256" key="7">
    <source>
        <dbReference type="ARBA" id="ARBA00022658"/>
    </source>
</evidence>
<dbReference type="Pfam" id="PF00307">
    <property type="entry name" value="CH"/>
    <property type="match status" value="2"/>
</dbReference>
<dbReference type="InterPro" id="IPR001589">
    <property type="entry name" value="Actinin_actin-bd_CS"/>
</dbReference>
<sequence length="3986" mass="461478">MTSHNYSPMVMSPVPNGAVRNGSQQKPQQTHHQYYYSQQQPSPPTMDNDELQDETLYFERNRIQQLKDERIHIQKKTFTKWCNSYLNKARLEINDLFTDFGDGILLMKFLEIISGEKLGKPNRGRMRVQKIENLNRCLEFLKHKRIQLENIGAEDILDGNERLILGLIWTIILRFTIENIEIEGKESGERKHAKEALLLWCQRKTVGYPNVKIDNFTSSWRNGLAFSALIHAHRPELINFDGLNPQDALGNLNSAFDIAEKKLDIARLLDAEDIMVSHPDEKSIITYVSLYYHYFAKQKTELTGAKRVAKVVGGLVQQDQLQDDYEQLSSDLLIWIQKTIEWLTNRDFPNSLREMQNELLAFNEYRKVDKPPKYKEKGELEALFFAIQTKRTAMRRKPYLPPEGLFIHDIETAWSQLDKAENDRQITLIQELQRQERLEIKAKIFYKKANVRDAWLKEIIAVLKNFEISATISKVEAASKMLRNISTEAGPKTDRFKMLSQMSSELQRDNYHGCEAIRQREREIIDRWNYFLAMLHQREKELAGLKELTTLLRDMDTLSAELNQSLPSVSSRDFGKHMLAVDDYLQKHELVEANINANGEWLQNTKQRSLDYIRNKGEKYSVLQQKLDQIEAQFDQLVLLSRERKAALNKAKEYFQFVQDFEEEMNWLSEKQEFCGLMLKNSDITNVMHVTRQYKVLESEMQAHWQRSKAIIKTGERLLPNPAFKDDIQVKLAALQARFEQLRTISAQLAKWLAEAEQACQYFQDANDTESWIKEKMHLSRSDDYGRDLSAAESLFSRHCRLENEIQAYRADIARLDELANQLAQTQFNDFKSHTGSDTKNGDIDLTQIEEVIVPKVCALYPYTGKGINVDKDEVLALLDKTNSDWWRVLKHDGVEGYVPANYCQVVPGESVTVTQQITPPSKASKSDKAGNAIRQRQEMINEDYKKLTNLTFNRHRLLNDAIKLFKFFNQCDDFESWAKEINGLFNEAVPIDHIQAFQRKFKNLENDLKSTGGAQLKRINENAEELTSEGHTQSDNIHARQRRVNKIWNDLQTLCRQKADELDTAERLSSFNDNCADTRAWMSEKFNLLQKQADQGDIKAINEAEQSQGQQMYDNASRDLLDWINKTKDDIQQEVVTGIVPAEDMVKHHMEIRDEINAKQYEFDYVNELGNRLLSKNAHLPQVAARLQELRLARENLEQTWNDKDRQYRQLLQLQVFGREADRIDALTKGHEAFLDINGLGNSVEGVENLVKQHIDFESKLVAQEDRVKAFNDSADKLIQDAHFHADFIDQRRAEVLQNREKVYATAMERRARLDQALVFENLRRDASELSVWIAEKKRVAADDSYKFDDEAALDRKLLKHEAFVAELNFNSTQLDNINKDGGALVAQNHAETTKIAIILKNLNQDWNHLADLVKKKSQKLGEADDKKTLIKMINAAHARLDEIEKQLMSDEHGGNLRSVKGLIQKKNEIDQDISQLEKKINDISQKGQNMTHDGHYDSEEILKQIDALVDRFNALQDPLDRRRLLLEESLKWHQLAFDADVELQWIQEKFLIADSRDVGHSLTEVTNLLKKHDQLDAELAAHEPRVVTALKKAEELFKNSRISSALIYDTLKSKCDELSNTWNRLKEAVEGRRELLEWALAKEQYLFDLAEIESWIAEKHRQMLSQTENVDEISAPKILAWIKSLMNDMTLYRDQLHKLRSSAEELSTVGDETLLLGRLEKIETDFVFLEELANQKCAEMDNFIHLYMYNNESRELESWINSQLQTAISEDYGHDYEQLIDLKSKFEEFKQNVKTGSERFVLCEETANNLLVRSPPFAREILQKQDKLRSVWTLLLEYIRSKDTKLETAEQLHKFSRDAVEMEDRLQSKRAALSNELGKDPKHACSLLVKHEVFENEIAQLQDQLKELMKRGGELQNVYPGPNADEIGVQLANLAASWEDLKEATLNRHNKLVASYDLQKFLSQARDFIGWTAIVNAEMQSDQKVRDLQMAEWIQQEHLRLRAEIEARLSEYADIKNAGEALLIQNHYASGEVEARLKQVDNTYDAVKREWQLRNEWIEQIVDWHGFEREAKQIIAAIEAREKTLGSCVIGGSVEEVESQCRKFDTFTKALTQLEERVSALNTLAMQLIEQKHMEAPNIDMWNTRVLNQLNHLGALLDNFRRRLEFTLVLARFESEVAEMNSWIDEKTKRFQSQLEYEKRSLSIEEKMEQLQKHQALESELAANSNKIHTIQKQLENLKQKDSPLKTDAQLQPPPETIQRGEVVVQKWTELNAMTKQLDAALKEARDLFDFNQKANRILHWIRDKQPMLVAQELGRDYEHANGIFEKLMGKDSDQSIDSDTVNQVNSLGKKLVASGSDDSYHEVQTKLAEVNEAWTLFVGRMEEYQKMLEDALEVHRFNSDVDDTNGRIQEKAALLSSDDYGKNLVNVEQLLRKQDATERDMSAIHRKLNDHDNDAKKLLAKDPPLRESIIESLQKLEVSWHQLAQLAHNRRLKLQQSYNLHKYFDSVKKLENWANAIRTKMTTYVRPKSVADAQALLKAHDERLAEIDARNEEMKSLREYGQKISTEQPEHKSEIQRVHRRLQNIEHQIRQTWEQEKVALQRLLQLQTLYSQILQIDSWLAAKENFVSQMSTGDSIDATDSIIKKHENFTQTLISQSEKMEQLKTAASILETDSNEPEVERIREQYEQLLQRHALLLENCASKRRYLEEARKLHDFIRQCGEVVMWINEKLQLAYDDGFIDPTNLRSKLQKHLAFDAELQASVDRIQAVREDGEQLIAENNFDKERVDAQLNEVINGWNELKAKSAKKAKLLQEYYEAYQLSRKLDELDKWLDHVEHSLSTNDHGEDIQSVEDLIKKHNELLTSIDAKASVVRETVQKAIELNSKSNENLCVHLAHAESIQQRFEGLKEPCQIRSDNLNESSKFFQWTFEVDAQLTWISDKIPQLESIDYGRSLHSAQSLSKKHQILEQEINTREPIVKELANSGKAMQNHGFVVAEVGNLLEKLQGGFDLVRALSATRAIRLAESLLSQEYYAEATEAEQWMRELLPLVASQDAGFNHGSAEAHLRRLDSLDQEINNFTEQIRKLRDSCDKMISAKHFDSSQLTSRQTKLEDLFETLVRECRRRRSQLIDASRYYSFVRQVDDLIAWLKEKKQTAENEFYGSDMEDCILLTEQFEQIVRELSAAGEKVAGITKMQEDLLRTNHPNAGSIRAKASDLNHLWHEVNDAANDRQQALLDGKNIHSFDQKADDILNRLAEKEAYLVALETEDLTSVDMAMLKAHIQKHDDFLHALYVIEKQVNEICKEADRIIQQFSRTQEHLEVRRMELIEQLKDVQEGGRKISERLAQAQNNQAYFQEYRDLMNWVRHMYVVITGEILPRNTIGCEELSVRHNEYRIEIKSREPQKDNFVKTGRKMIQVGNALSQEISMKIDDLEHGFAQLYDVWHRRQQVYEENHDVQTWLSNAEFLENWLAEREQYLTEDWYTVESVENVEDLIRHFDDFLATLNAQSAHFEALKRLTKLEESYAKMRSKEQAYEAEHAEMATLRRRESVEKKKILQEKRQERERRKTQEISLMKRTPSHEKSDFVAATTLPRARNRSPSITVEQDKVSQIEPASTSRPVSGMLSDASTAEEKVPIRRVPSGKIPGFTTRRPQSIKKMRHWEDLKSIDMHGYIDRKQELQGGGKKATFRSWKNYYTILCGQLLCFFKDEESFMENMAAAPPVYILNATCVLYANYVKKKHTFKLNTSDGAEYLFSADNSMKMIEWIEKINFHAQLAPSNQLASFNRMAGHDGAPSYMPPNPNELSRSHTLEFRPSSSSARNSVYVVDEDPRKSATLDPRRPKSADNDMPFTRVYEKEMTHVRHGEVIRASRLEVTTTAHHQSQHSSSHASAAGSSGAVSPQRQILDGRESSFSSGSAQPHFNSSEDAEFVKWIETSSTAQPHNNSGVTKQNSDDADSIKSKKRTGFSLFKRNSKHTQKEPSK</sequence>
<dbReference type="CDD" id="cd21194">
    <property type="entry name" value="CH_beta_spectrin_rpt2"/>
    <property type="match status" value="1"/>
</dbReference>
<evidence type="ECO:0000256" key="1">
    <source>
        <dbReference type="ARBA" id="ARBA00004245"/>
    </source>
</evidence>
<keyword evidence="10" id="KW-0009">Actin-binding</keyword>
<dbReference type="Pfam" id="PF00435">
    <property type="entry name" value="Spectrin"/>
    <property type="match status" value="28"/>
</dbReference>
<evidence type="ECO:0000256" key="14">
    <source>
        <dbReference type="SAM" id="MobiDB-lite"/>
    </source>
</evidence>
<feature type="coiled-coil region" evidence="13">
    <location>
        <begin position="2533"/>
        <end position="2560"/>
    </location>
</feature>
<dbReference type="GO" id="GO:0005085">
    <property type="term" value="F:guanyl-nucleotide exchange factor activity"/>
    <property type="evidence" value="ECO:0007669"/>
    <property type="project" value="UniProtKB-KW"/>
</dbReference>
<reference evidence="18" key="1">
    <citation type="submission" date="2022-01" db="EMBL/GenBank/DDBJ databases">
        <title>Genome Sequence Resource for Two Populations of Ditylenchus destructor, the Migratory Endoparasitic Phytonematode.</title>
        <authorList>
            <person name="Zhang H."/>
            <person name="Lin R."/>
            <person name="Xie B."/>
        </authorList>
    </citation>
    <scope>NUCLEOTIDE SEQUENCE</scope>
    <source>
        <strain evidence="18">BazhouSP</strain>
    </source>
</reference>
<keyword evidence="9" id="KW-0677">Repeat</keyword>
<keyword evidence="19" id="KW-1185">Reference proteome</keyword>
<evidence type="ECO:0000256" key="11">
    <source>
        <dbReference type="ARBA" id="ARBA00023212"/>
    </source>
</evidence>
<dbReference type="Gene3D" id="1.10.418.10">
    <property type="entry name" value="Calponin-like domain"/>
    <property type="match status" value="2"/>
</dbReference>
<keyword evidence="4" id="KW-0117">Actin capping</keyword>
<comment type="similarity">
    <text evidence="2">Belongs to the spectrin family.</text>
</comment>
<evidence type="ECO:0000256" key="4">
    <source>
        <dbReference type="ARBA" id="ARBA00022467"/>
    </source>
</evidence>
<dbReference type="InterPro" id="IPR001849">
    <property type="entry name" value="PH_domain"/>
</dbReference>
<dbReference type="CDD" id="cd00174">
    <property type="entry name" value="SH3"/>
    <property type="match status" value="1"/>
</dbReference>
<feature type="coiled-coil region" evidence="13">
    <location>
        <begin position="3065"/>
        <end position="3092"/>
    </location>
</feature>
<evidence type="ECO:0000256" key="10">
    <source>
        <dbReference type="ARBA" id="ARBA00023203"/>
    </source>
</evidence>
<name>A0AAD4N820_9BILA</name>
<keyword evidence="3 12" id="KW-0728">SH3 domain</keyword>
<evidence type="ECO:0000313" key="18">
    <source>
        <dbReference type="EMBL" id="KAI1720497.1"/>
    </source>
</evidence>
<evidence type="ECO:0000259" key="17">
    <source>
        <dbReference type="PROSITE" id="PS50021"/>
    </source>
</evidence>
<dbReference type="PROSITE" id="PS50021">
    <property type="entry name" value="CH"/>
    <property type="match status" value="2"/>
</dbReference>
<dbReference type="GO" id="GO:0005543">
    <property type="term" value="F:phospholipid binding"/>
    <property type="evidence" value="ECO:0007669"/>
    <property type="project" value="InterPro"/>
</dbReference>
<feature type="region of interest" description="Disordered" evidence="14">
    <location>
        <begin position="1"/>
        <end position="49"/>
    </location>
</feature>
<dbReference type="GO" id="GO:0005737">
    <property type="term" value="C:cytoplasm"/>
    <property type="evidence" value="ECO:0007669"/>
    <property type="project" value="UniProtKB-ARBA"/>
</dbReference>
<dbReference type="InterPro" id="IPR018159">
    <property type="entry name" value="Spectrin/alpha-actinin"/>
</dbReference>
<evidence type="ECO:0000256" key="9">
    <source>
        <dbReference type="ARBA" id="ARBA00022737"/>
    </source>
</evidence>
<dbReference type="InterPro" id="IPR001605">
    <property type="entry name" value="PH_dom-spectrin-type"/>
</dbReference>
<dbReference type="SUPFAM" id="SSF50044">
    <property type="entry name" value="SH3-domain"/>
    <property type="match status" value="1"/>
</dbReference>
<dbReference type="GO" id="GO:0051693">
    <property type="term" value="P:actin filament capping"/>
    <property type="evidence" value="ECO:0007669"/>
    <property type="project" value="UniProtKB-KW"/>
</dbReference>
<evidence type="ECO:0000256" key="5">
    <source>
        <dbReference type="ARBA" id="ARBA00022490"/>
    </source>
</evidence>
<dbReference type="SUPFAM" id="SSF47576">
    <property type="entry name" value="Calponin-homology domain, CH-domain"/>
    <property type="match status" value="1"/>
</dbReference>
<evidence type="ECO:0000313" key="19">
    <source>
        <dbReference type="Proteomes" id="UP001201812"/>
    </source>
</evidence>
<accession>A0AAD4N820</accession>
<protein>
    <submittedName>
        <fullName evidence="18">Spectrin repeat domain-containing protein</fullName>
    </submittedName>
</protein>
<feature type="region of interest" description="Disordered" evidence="14">
    <location>
        <begin position="3791"/>
        <end position="3853"/>
    </location>
</feature>
<dbReference type="Proteomes" id="UP001201812">
    <property type="component" value="Unassembled WGS sequence"/>
</dbReference>
<dbReference type="GO" id="GO:0005874">
    <property type="term" value="C:microtubule"/>
    <property type="evidence" value="ECO:0007669"/>
    <property type="project" value="UniProtKB-KW"/>
</dbReference>
<dbReference type="SMART" id="SM00326">
    <property type="entry name" value="SH3"/>
    <property type="match status" value="1"/>
</dbReference>
<dbReference type="InterPro" id="IPR001715">
    <property type="entry name" value="CH_dom"/>
</dbReference>
<dbReference type="InterPro" id="IPR002017">
    <property type="entry name" value="Spectrin_repeat"/>
</dbReference>
<dbReference type="PROSITE" id="PS50002">
    <property type="entry name" value="SH3"/>
    <property type="match status" value="1"/>
</dbReference>
<dbReference type="PANTHER" id="PTHR11915">
    <property type="entry name" value="SPECTRIN/FILAMIN RELATED CYTOSKELETAL PROTEIN"/>
    <property type="match status" value="1"/>
</dbReference>
<dbReference type="Pfam" id="PF07653">
    <property type="entry name" value="SH3_2"/>
    <property type="match status" value="1"/>
</dbReference>
<keyword evidence="11" id="KW-0206">Cytoskeleton</keyword>
<evidence type="ECO:0000256" key="12">
    <source>
        <dbReference type="PROSITE-ProRule" id="PRU00192"/>
    </source>
</evidence>
<feature type="domain" description="Calponin-homology (CH)" evidence="17">
    <location>
        <begin position="191"/>
        <end position="296"/>
    </location>
</feature>
<feature type="coiled-coil region" evidence="13">
    <location>
        <begin position="1893"/>
        <end position="1920"/>
    </location>
</feature>
<dbReference type="CDD" id="cd10571">
    <property type="entry name" value="PH_beta_spectrin"/>
    <property type="match status" value="1"/>
</dbReference>
<feature type="compositionally biased region" description="Polar residues" evidence="14">
    <location>
        <begin position="3914"/>
        <end position="3928"/>
    </location>
</feature>
<comment type="caution">
    <text evidence="18">The sequence shown here is derived from an EMBL/GenBank/DDBJ whole genome shotgun (WGS) entry which is preliminary data.</text>
</comment>
<dbReference type="InterPro" id="IPR036028">
    <property type="entry name" value="SH3-like_dom_sf"/>
</dbReference>
<dbReference type="Gene3D" id="2.30.29.30">
    <property type="entry name" value="Pleckstrin-homology domain (PH domain)/Phosphotyrosine-binding domain (PTB)"/>
    <property type="match status" value="1"/>
</dbReference>
<feature type="compositionally biased region" description="Polar residues" evidence="14">
    <location>
        <begin position="3938"/>
        <end position="3954"/>
    </location>
</feature>
<dbReference type="CDD" id="cd00176">
    <property type="entry name" value="SPEC"/>
    <property type="match status" value="15"/>
</dbReference>
<dbReference type="PROSITE" id="PS00019">
    <property type="entry name" value="ACTININ_1"/>
    <property type="match status" value="1"/>
</dbReference>
<dbReference type="EMBL" id="JAKKPZ010000005">
    <property type="protein sequence ID" value="KAI1720497.1"/>
    <property type="molecule type" value="Genomic_DNA"/>
</dbReference>
<proteinExistence type="inferred from homology"/>
<dbReference type="FunFam" id="2.30.29.30:FF:000024">
    <property type="entry name" value="Spectrin beta chain"/>
    <property type="match status" value="1"/>
</dbReference>
<feature type="domain" description="SH3" evidence="15">
    <location>
        <begin position="852"/>
        <end position="909"/>
    </location>
</feature>
<feature type="compositionally biased region" description="Low complexity" evidence="14">
    <location>
        <begin position="27"/>
        <end position="40"/>
    </location>
</feature>
<feature type="coiled-coil region" evidence="13">
    <location>
        <begin position="1181"/>
        <end position="1208"/>
    </location>
</feature>
<feature type="compositionally biased region" description="Basic and acidic residues" evidence="14">
    <location>
        <begin position="3832"/>
        <end position="3849"/>
    </location>
</feature>
<dbReference type="SUPFAM" id="SSF46966">
    <property type="entry name" value="Spectrin repeat"/>
    <property type="match status" value="23"/>
</dbReference>
<evidence type="ECO:0000256" key="13">
    <source>
        <dbReference type="SAM" id="Coils"/>
    </source>
</evidence>
<feature type="domain" description="Calponin-homology (CH)" evidence="17">
    <location>
        <begin position="72"/>
        <end position="176"/>
    </location>
</feature>
<feature type="compositionally biased region" description="Basic and acidic residues" evidence="14">
    <location>
        <begin position="3549"/>
        <end position="3573"/>
    </location>
</feature>
<evidence type="ECO:0000256" key="3">
    <source>
        <dbReference type="ARBA" id="ARBA00022443"/>
    </source>
</evidence>
<dbReference type="FunFam" id="1.10.418.10:FF:000001">
    <property type="entry name" value="Actinin alpha 1"/>
    <property type="match status" value="1"/>
</dbReference>
<feature type="coiled-coil region" evidence="13">
    <location>
        <begin position="2206"/>
        <end position="2243"/>
    </location>
</feature>
<feature type="compositionally biased region" description="Low complexity" evidence="14">
    <location>
        <begin position="3882"/>
        <end position="3901"/>
    </location>
</feature>
<feature type="coiled-coil region" evidence="13">
    <location>
        <begin position="1428"/>
        <end position="1488"/>
    </location>
</feature>
<dbReference type="PROSITE" id="PS00020">
    <property type="entry name" value="ACTININ_2"/>
    <property type="match status" value="1"/>
</dbReference>
<evidence type="ECO:0000256" key="6">
    <source>
        <dbReference type="ARBA" id="ARBA00022553"/>
    </source>
</evidence>
<feature type="region of interest" description="Disordered" evidence="14">
    <location>
        <begin position="3879"/>
        <end position="3986"/>
    </location>
</feature>
<organism evidence="18 19">
    <name type="scientific">Ditylenchus destructor</name>
    <dbReference type="NCBI Taxonomy" id="166010"/>
    <lineage>
        <taxon>Eukaryota</taxon>
        <taxon>Metazoa</taxon>
        <taxon>Ecdysozoa</taxon>
        <taxon>Nematoda</taxon>
        <taxon>Chromadorea</taxon>
        <taxon>Rhabditida</taxon>
        <taxon>Tylenchina</taxon>
        <taxon>Tylenchomorpha</taxon>
        <taxon>Sphaerularioidea</taxon>
        <taxon>Anguinidae</taxon>
        <taxon>Anguininae</taxon>
        <taxon>Ditylenchus</taxon>
    </lineage>
</organism>
<keyword evidence="6" id="KW-0597">Phosphoprotein</keyword>
<keyword evidence="5" id="KW-0963">Cytoplasm</keyword>
<dbReference type="SUPFAM" id="SSF50729">
    <property type="entry name" value="PH domain-like"/>
    <property type="match status" value="1"/>
</dbReference>
<dbReference type="InterPro" id="IPR001452">
    <property type="entry name" value="SH3_domain"/>
</dbReference>
<evidence type="ECO:0000259" key="15">
    <source>
        <dbReference type="PROSITE" id="PS50002"/>
    </source>
</evidence>
<dbReference type="Pfam" id="PF15410">
    <property type="entry name" value="PH_9"/>
    <property type="match status" value="1"/>
</dbReference>
<feature type="region of interest" description="Disordered" evidence="14">
    <location>
        <begin position="3599"/>
        <end position="3637"/>
    </location>
</feature>
<dbReference type="GO" id="GO:0016020">
    <property type="term" value="C:membrane"/>
    <property type="evidence" value="ECO:0007669"/>
    <property type="project" value="UniProtKB-ARBA"/>
</dbReference>
<keyword evidence="13" id="KW-0175">Coiled coil</keyword>
<feature type="domain" description="PH" evidence="16">
    <location>
        <begin position="3670"/>
        <end position="3778"/>
    </location>
</feature>
<keyword evidence="8" id="KW-0493">Microtubule</keyword>
<dbReference type="CDD" id="cd21193">
    <property type="entry name" value="CH_beta_spectrin_rpt1"/>
    <property type="match status" value="1"/>
</dbReference>
<dbReference type="InterPro" id="IPR041681">
    <property type="entry name" value="PH_9"/>
</dbReference>
<dbReference type="PROSITE" id="PS50003">
    <property type="entry name" value="PH_DOMAIN"/>
    <property type="match status" value="1"/>
</dbReference>
<dbReference type="GO" id="GO:0003779">
    <property type="term" value="F:actin binding"/>
    <property type="evidence" value="ECO:0007669"/>
    <property type="project" value="UniProtKB-KW"/>
</dbReference>
<gene>
    <name evidence="18" type="ORF">DdX_04729</name>
</gene>
<dbReference type="Gene3D" id="2.30.30.40">
    <property type="entry name" value="SH3 Domains"/>
    <property type="match status" value="1"/>
</dbReference>
<feature type="region of interest" description="Disordered" evidence="14">
    <location>
        <begin position="3549"/>
        <end position="3587"/>
    </location>
</feature>
<dbReference type="Gene3D" id="1.20.58.60">
    <property type="match status" value="23"/>
</dbReference>
<keyword evidence="7" id="KW-0344">Guanine-nucleotide releasing factor</keyword>
<dbReference type="PRINTS" id="PR00683">
    <property type="entry name" value="SPECTRINPH"/>
</dbReference>
<dbReference type="SMART" id="SM00033">
    <property type="entry name" value="CH"/>
    <property type="match status" value="2"/>
</dbReference>
<evidence type="ECO:0000259" key="16">
    <source>
        <dbReference type="PROSITE" id="PS50003"/>
    </source>
</evidence>
<dbReference type="InterPro" id="IPR011993">
    <property type="entry name" value="PH-like_dom_sf"/>
</dbReference>
<dbReference type="FunFam" id="1.10.418.10:FF:000004">
    <property type="entry name" value="Spectrin beta chain"/>
    <property type="match status" value="1"/>
</dbReference>
<dbReference type="InterPro" id="IPR036872">
    <property type="entry name" value="CH_dom_sf"/>
</dbReference>
<evidence type="ECO:0000256" key="8">
    <source>
        <dbReference type="ARBA" id="ARBA00022701"/>
    </source>
</evidence>
<dbReference type="SMART" id="SM00233">
    <property type="entry name" value="PH"/>
    <property type="match status" value="1"/>
</dbReference>